<proteinExistence type="predicted"/>
<accession>Q3Z812</accession>
<dbReference type="STRING" id="243164.DET0912"/>
<dbReference type="KEGG" id="det:DET0912"/>
<evidence type="ECO:0000256" key="1">
    <source>
        <dbReference type="SAM" id="Phobius"/>
    </source>
</evidence>
<reference evidence="2 3" key="1">
    <citation type="journal article" date="2005" name="Science">
        <title>Genome sequence of the PCE-dechlorinating bacterium Dehalococcoides ethenogenes.</title>
        <authorList>
            <person name="Seshadri R."/>
            <person name="Adrian L."/>
            <person name="Fouts D.E."/>
            <person name="Eisen J.A."/>
            <person name="Phillippy A.M."/>
            <person name="Methe B.A."/>
            <person name="Ward N.L."/>
            <person name="Nelson W.C."/>
            <person name="Deboy R.T."/>
            <person name="Khouri H.M."/>
            <person name="Kolonay J.F."/>
            <person name="Dodson R.J."/>
            <person name="Daugherty S.C."/>
            <person name="Brinkac L.M."/>
            <person name="Sullivan S.A."/>
            <person name="Madupu R."/>
            <person name="Nelson K.E."/>
            <person name="Kang K.H."/>
            <person name="Impraim M."/>
            <person name="Tran K."/>
            <person name="Robinson J.M."/>
            <person name="Forberger H.A."/>
            <person name="Fraser C.M."/>
            <person name="Zinder S.H."/>
            <person name="Heidelberg J.F."/>
        </authorList>
    </citation>
    <scope>NUCLEOTIDE SEQUENCE [LARGE SCALE GENOMIC DNA]</scope>
    <source>
        <strain evidence="3">ATCC BAA-2266 / KCTC 15142 / 195</strain>
    </source>
</reference>
<dbReference type="AlphaFoldDB" id="Q3Z812"/>
<dbReference type="Proteomes" id="UP000008289">
    <property type="component" value="Chromosome"/>
</dbReference>
<organism evidence="2 3">
    <name type="scientific">Dehalococcoides mccartyi (strain ATCC BAA-2266 / KCTC 15142 / 195)</name>
    <name type="common">Dehalococcoides ethenogenes (strain 195)</name>
    <dbReference type="NCBI Taxonomy" id="243164"/>
    <lineage>
        <taxon>Bacteria</taxon>
        <taxon>Bacillati</taxon>
        <taxon>Chloroflexota</taxon>
        <taxon>Dehalococcoidia</taxon>
        <taxon>Dehalococcoidales</taxon>
        <taxon>Dehalococcoidaceae</taxon>
        <taxon>Dehalococcoides</taxon>
    </lineage>
</organism>
<evidence type="ECO:0000313" key="2">
    <source>
        <dbReference type="EMBL" id="AAW39832.1"/>
    </source>
</evidence>
<keyword evidence="1" id="KW-1133">Transmembrane helix</keyword>
<keyword evidence="1" id="KW-0812">Transmembrane</keyword>
<dbReference type="HOGENOM" id="CLU_3373347_0_0_0"/>
<name>Q3Z812_DEHM1</name>
<dbReference type="InParanoid" id="Q3Z812"/>
<gene>
    <name evidence="2" type="ordered locus">DET0912</name>
</gene>
<sequence>MGYMPVYFNPAVSAIVIYLLHIFRQITPYGICLL</sequence>
<protein>
    <submittedName>
        <fullName evidence="2">Uncharacterized protein</fullName>
    </submittedName>
</protein>
<keyword evidence="1" id="KW-0472">Membrane</keyword>
<keyword evidence="3" id="KW-1185">Reference proteome</keyword>
<feature type="transmembrane region" description="Helical" evidence="1">
    <location>
        <begin position="6"/>
        <end position="23"/>
    </location>
</feature>
<dbReference type="EMBL" id="CP000027">
    <property type="protein sequence ID" value="AAW39832.1"/>
    <property type="molecule type" value="Genomic_DNA"/>
</dbReference>
<evidence type="ECO:0000313" key="3">
    <source>
        <dbReference type="Proteomes" id="UP000008289"/>
    </source>
</evidence>